<protein>
    <submittedName>
        <fullName evidence="6">TetR/AcrR family transcriptional regulator</fullName>
    </submittedName>
</protein>
<feature type="domain" description="HTH tetR-type" evidence="5">
    <location>
        <begin position="6"/>
        <end position="66"/>
    </location>
</feature>
<dbReference type="PROSITE" id="PS50977">
    <property type="entry name" value="HTH_TETR_2"/>
    <property type="match status" value="1"/>
</dbReference>
<dbReference type="Proteomes" id="UP001500443">
    <property type="component" value="Unassembled WGS sequence"/>
</dbReference>
<organism evidence="6 7">
    <name type="scientific">Streptomyces synnematoformans</name>
    <dbReference type="NCBI Taxonomy" id="415721"/>
    <lineage>
        <taxon>Bacteria</taxon>
        <taxon>Bacillati</taxon>
        <taxon>Actinomycetota</taxon>
        <taxon>Actinomycetes</taxon>
        <taxon>Kitasatosporales</taxon>
        <taxon>Streptomycetaceae</taxon>
        <taxon>Streptomyces</taxon>
    </lineage>
</organism>
<evidence type="ECO:0000313" key="6">
    <source>
        <dbReference type="EMBL" id="GAA2114946.1"/>
    </source>
</evidence>
<reference evidence="6 7" key="1">
    <citation type="journal article" date="2019" name="Int. J. Syst. Evol. Microbiol.">
        <title>The Global Catalogue of Microorganisms (GCM) 10K type strain sequencing project: providing services to taxonomists for standard genome sequencing and annotation.</title>
        <authorList>
            <consortium name="The Broad Institute Genomics Platform"/>
            <consortium name="The Broad Institute Genome Sequencing Center for Infectious Disease"/>
            <person name="Wu L."/>
            <person name="Ma J."/>
        </authorList>
    </citation>
    <scope>NUCLEOTIDE SEQUENCE [LARGE SCALE GENOMIC DNA]</scope>
    <source>
        <strain evidence="6 7">JCM 15481</strain>
    </source>
</reference>
<dbReference type="Gene3D" id="1.10.357.10">
    <property type="entry name" value="Tetracycline Repressor, domain 2"/>
    <property type="match status" value="1"/>
</dbReference>
<dbReference type="InterPro" id="IPR036271">
    <property type="entry name" value="Tet_transcr_reg_TetR-rel_C_sf"/>
</dbReference>
<evidence type="ECO:0000256" key="3">
    <source>
        <dbReference type="ARBA" id="ARBA00023163"/>
    </source>
</evidence>
<dbReference type="PANTHER" id="PTHR47506">
    <property type="entry name" value="TRANSCRIPTIONAL REGULATORY PROTEIN"/>
    <property type="match status" value="1"/>
</dbReference>
<proteinExistence type="predicted"/>
<keyword evidence="1" id="KW-0805">Transcription regulation</keyword>
<evidence type="ECO:0000256" key="2">
    <source>
        <dbReference type="ARBA" id="ARBA00023125"/>
    </source>
</evidence>
<dbReference type="InterPro" id="IPR001647">
    <property type="entry name" value="HTH_TetR"/>
</dbReference>
<keyword evidence="7" id="KW-1185">Reference proteome</keyword>
<gene>
    <name evidence="6" type="ORF">GCM10009802_14660</name>
</gene>
<evidence type="ECO:0000259" key="5">
    <source>
        <dbReference type="PROSITE" id="PS50977"/>
    </source>
</evidence>
<dbReference type="PANTHER" id="PTHR47506:SF3">
    <property type="entry name" value="HTH-TYPE TRANSCRIPTIONAL REGULATOR LMRA"/>
    <property type="match status" value="1"/>
</dbReference>
<dbReference type="RefSeq" id="WP_344288986.1">
    <property type="nucleotide sequence ID" value="NZ_BAAAPF010000025.1"/>
</dbReference>
<evidence type="ECO:0000256" key="1">
    <source>
        <dbReference type="ARBA" id="ARBA00023015"/>
    </source>
</evidence>
<keyword evidence="2 4" id="KW-0238">DNA-binding</keyword>
<feature type="DNA-binding region" description="H-T-H motif" evidence="4">
    <location>
        <begin position="29"/>
        <end position="48"/>
    </location>
</feature>
<keyword evidence="3" id="KW-0804">Transcription</keyword>
<evidence type="ECO:0000256" key="4">
    <source>
        <dbReference type="PROSITE-ProRule" id="PRU00335"/>
    </source>
</evidence>
<sequence>MDADNEAARERVLEAAGELFYTHGIRAVGMDRIRDAAGVSLKRLYRCYASKDELVEAYLRDRDRRVRGALAEYVAGEATGRPRERVLAVFDWLHWWFGEPGFRGCPFTNAFNEVGAESARAAAAVHDHQRAVGAYLRDLIAATGTPDPDAVTNRFLVLYAGSLTCAAISHSRAPALYARETAAALLPADPRAA</sequence>
<accession>A0ABN2XQV7</accession>
<comment type="caution">
    <text evidence="6">The sequence shown here is derived from an EMBL/GenBank/DDBJ whole genome shotgun (WGS) entry which is preliminary data.</text>
</comment>
<evidence type="ECO:0000313" key="7">
    <source>
        <dbReference type="Proteomes" id="UP001500443"/>
    </source>
</evidence>
<name>A0ABN2XQV7_9ACTN</name>
<dbReference type="InterPro" id="IPR009057">
    <property type="entry name" value="Homeodomain-like_sf"/>
</dbReference>
<dbReference type="EMBL" id="BAAAPF010000025">
    <property type="protein sequence ID" value="GAA2114946.1"/>
    <property type="molecule type" value="Genomic_DNA"/>
</dbReference>
<dbReference type="PRINTS" id="PR00455">
    <property type="entry name" value="HTHTETR"/>
</dbReference>
<dbReference type="SUPFAM" id="SSF48498">
    <property type="entry name" value="Tetracyclin repressor-like, C-terminal domain"/>
    <property type="match status" value="1"/>
</dbReference>
<dbReference type="SUPFAM" id="SSF46689">
    <property type="entry name" value="Homeodomain-like"/>
    <property type="match status" value="1"/>
</dbReference>
<dbReference type="Pfam" id="PF00440">
    <property type="entry name" value="TetR_N"/>
    <property type="match status" value="1"/>
</dbReference>